<proteinExistence type="inferred from homology"/>
<reference evidence="7 8" key="1">
    <citation type="journal article" date="2022" name="Nat. Plants">
        <title>Genomes of leafy and leafless Platanthera orchids illuminate the evolution of mycoheterotrophy.</title>
        <authorList>
            <person name="Li M.H."/>
            <person name="Liu K.W."/>
            <person name="Li Z."/>
            <person name="Lu H.C."/>
            <person name="Ye Q.L."/>
            <person name="Zhang D."/>
            <person name="Wang J.Y."/>
            <person name="Li Y.F."/>
            <person name="Zhong Z.M."/>
            <person name="Liu X."/>
            <person name="Yu X."/>
            <person name="Liu D.K."/>
            <person name="Tu X.D."/>
            <person name="Liu B."/>
            <person name="Hao Y."/>
            <person name="Liao X.Y."/>
            <person name="Jiang Y.T."/>
            <person name="Sun W.H."/>
            <person name="Chen J."/>
            <person name="Chen Y.Q."/>
            <person name="Ai Y."/>
            <person name="Zhai J.W."/>
            <person name="Wu S.S."/>
            <person name="Zhou Z."/>
            <person name="Hsiao Y.Y."/>
            <person name="Wu W.L."/>
            <person name="Chen Y.Y."/>
            <person name="Lin Y.F."/>
            <person name="Hsu J.L."/>
            <person name="Li C.Y."/>
            <person name="Wang Z.W."/>
            <person name="Zhao X."/>
            <person name="Zhong W.Y."/>
            <person name="Ma X.K."/>
            <person name="Ma L."/>
            <person name="Huang J."/>
            <person name="Chen G.Z."/>
            <person name="Huang M.Z."/>
            <person name="Huang L."/>
            <person name="Peng D.H."/>
            <person name="Luo Y.B."/>
            <person name="Zou S.Q."/>
            <person name="Chen S.P."/>
            <person name="Lan S."/>
            <person name="Tsai W.C."/>
            <person name="Van de Peer Y."/>
            <person name="Liu Z.J."/>
        </authorList>
    </citation>
    <scope>NUCLEOTIDE SEQUENCE [LARGE SCALE GENOMIC DNA]</scope>
    <source>
        <strain evidence="7">Lor287</strain>
    </source>
</reference>
<comment type="caution">
    <text evidence="5">Lacks conserved residue(s) required for the propagation of feature annotation.</text>
</comment>
<dbReference type="PANTHER" id="PTHR22807">
    <property type="entry name" value="NOP2 YEAST -RELATED NOL1/NOP2/FMU SUN DOMAIN-CONTAINING"/>
    <property type="match status" value="1"/>
</dbReference>
<dbReference type="Gene3D" id="3.30.70.1170">
    <property type="entry name" value="Sun protein, domain 3"/>
    <property type="match status" value="1"/>
</dbReference>
<keyword evidence="8" id="KW-1185">Reference proteome</keyword>
<evidence type="ECO:0000256" key="1">
    <source>
        <dbReference type="ARBA" id="ARBA00022603"/>
    </source>
</evidence>
<keyword evidence="2 5" id="KW-0808">Transferase</keyword>
<protein>
    <recommendedName>
        <fullName evidence="6">SAM-dependent MTase RsmB/NOP-type domain-containing protein</fullName>
    </recommendedName>
</protein>
<keyword evidence="3 5" id="KW-0949">S-adenosyl-L-methionine</keyword>
<evidence type="ECO:0000313" key="7">
    <source>
        <dbReference type="EMBL" id="KAK8935256.1"/>
    </source>
</evidence>
<dbReference type="Gene3D" id="3.40.50.150">
    <property type="entry name" value="Vaccinia Virus protein VP39"/>
    <property type="match status" value="1"/>
</dbReference>
<keyword evidence="1 5" id="KW-0489">Methyltransferase</keyword>
<dbReference type="PANTHER" id="PTHR22807:SF4">
    <property type="entry name" value="28S RRNA (CYTOSINE-C(5))-METHYLTRANSFERASE"/>
    <property type="match status" value="1"/>
</dbReference>
<comment type="similarity">
    <text evidence="5">Belongs to the class I-like SAM-binding methyltransferase superfamily. RsmB/NOP family.</text>
</comment>
<feature type="binding site" evidence="5">
    <location>
        <position position="331"/>
    </location>
    <ligand>
        <name>S-adenosyl-L-methionine</name>
        <dbReference type="ChEBI" id="CHEBI:59789"/>
    </ligand>
</feature>
<evidence type="ECO:0000256" key="5">
    <source>
        <dbReference type="PROSITE-ProRule" id="PRU01023"/>
    </source>
</evidence>
<dbReference type="InterPro" id="IPR029063">
    <property type="entry name" value="SAM-dependent_MTases_sf"/>
</dbReference>
<dbReference type="EMBL" id="JBBWWQ010000011">
    <property type="protein sequence ID" value="KAK8935256.1"/>
    <property type="molecule type" value="Genomic_DNA"/>
</dbReference>
<evidence type="ECO:0000256" key="2">
    <source>
        <dbReference type="ARBA" id="ARBA00022679"/>
    </source>
</evidence>
<feature type="binding site" evidence="5">
    <location>
        <begin position="307"/>
        <end position="313"/>
    </location>
    <ligand>
        <name>S-adenosyl-L-methionine</name>
        <dbReference type="ChEBI" id="CHEBI:59789"/>
    </ligand>
</feature>
<evidence type="ECO:0000313" key="8">
    <source>
        <dbReference type="Proteomes" id="UP001418222"/>
    </source>
</evidence>
<evidence type="ECO:0000256" key="3">
    <source>
        <dbReference type="ARBA" id="ARBA00022691"/>
    </source>
</evidence>
<dbReference type="GO" id="GO:0008173">
    <property type="term" value="F:RNA methyltransferase activity"/>
    <property type="evidence" value="ECO:0007669"/>
    <property type="project" value="InterPro"/>
</dbReference>
<gene>
    <name evidence="7" type="ORF">KSP39_PZI013581</name>
</gene>
<keyword evidence="4 5" id="KW-0694">RNA-binding</keyword>
<evidence type="ECO:0000256" key="4">
    <source>
        <dbReference type="ARBA" id="ARBA00022884"/>
    </source>
</evidence>
<dbReference type="GO" id="GO:0070475">
    <property type="term" value="P:rRNA base methylation"/>
    <property type="evidence" value="ECO:0007669"/>
    <property type="project" value="TreeGrafter"/>
</dbReference>
<dbReference type="AlphaFoldDB" id="A0AAP0BBL3"/>
<dbReference type="InterPro" id="IPR023267">
    <property type="entry name" value="RCMT"/>
</dbReference>
<feature type="binding site" evidence="5">
    <location>
        <position position="378"/>
    </location>
    <ligand>
        <name>S-adenosyl-L-methionine</name>
        <dbReference type="ChEBI" id="CHEBI:59789"/>
    </ligand>
</feature>
<dbReference type="GO" id="GO:0005730">
    <property type="term" value="C:nucleolus"/>
    <property type="evidence" value="ECO:0007669"/>
    <property type="project" value="TreeGrafter"/>
</dbReference>
<dbReference type="Proteomes" id="UP001418222">
    <property type="component" value="Unassembled WGS sequence"/>
</dbReference>
<dbReference type="PRINTS" id="PR02008">
    <property type="entry name" value="RCMTFAMILY"/>
</dbReference>
<name>A0AAP0BBL3_9ASPA</name>
<dbReference type="Pfam" id="PF01189">
    <property type="entry name" value="Methyltr_RsmB-F"/>
    <property type="match status" value="1"/>
</dbReference>
<dbReference type="PROSITE" id="PS51686">
    <property type="entry name" value="SAM_MT_RSMB_NOP"/>
    <property type="match status" value="1"/>
</dbReference>
<dbReference type="Pfam" id="PF21153">
    <property type="entry name" value="NSUN5_N"/>
    <property type="match status" value="1"/>
</dbReference>
<dbReference type="InterPro" id="IPR049560">
    <property type="entry name" value="MeTrfase_RsmB-F_NOP2_cat"/>
</dbReference>
<evidence type="ECO:0000259" key="6">
    <source>
        <dbReference type="PROSITE" id="PS51686"/>
    </source>
</evidence>
<dbReference type="SUPFAM" id="SSF53335">
    <property type="entry name" value="S-adenosyl-L-methionine-dependent methyltransferases"/>
    <property type="match status" value="1"/>
</dbReference>
<sequence length="537" mass="59126">MHLCPKSGQKIFRRTPTIFVSLEVVAVDKSLCIPSKRCSSNQKLPSNSRAPIFSLWLPPQTAMALPAAKRRENPSAGRMSGGSAVERSAYFARREAARVLRCVLDGDARGRAVASIKSLVYSPSVRNKKATFALVCQTLKYLTILKSALSAANLLSAKWKKQAALLYVTAYDILFGQKIGTTGLVEKLIMLHKDALESALSKLCAQKNVKCIDELLLDNNKHALPKPRYVRVNTLKIGTEIAILELEKVAKVRKDDVVPDMLILPGGTDLHKHRLVLDGSLFLQGKASSMVAVALSPKPGWKVLDACAAPGNKTSHLAALMQGKGKIVACEINKSRIKHLEDTIRRSGAHNVQVIHRDFLDIKADDPTFSKVRAILLDPSCSGSGISAERLDHLLPSYSAVPAVERVVYSTCSIHPAENENVVEAVLPLATSHGFKLATPFPQWPRRGLPVFEGAHHLLRTDPSEDTEGFFIALFVKSAASRPQPHRKRYFRSGRKMPPLSTRISMILMHKMSRRSSCKKRPVVARRIKVMKSITIS</sequence>
<feature type="binding site" evidence="5">
    <location>
        <position position="358"/>
    </location>
    <ligand>
        <name>S-adenosyl-L-methionine</name>
        <dbReference type="ChEBI" id="CHEBI:59789"/>
    </ligand>
</feature>
<dbReference type="InterPro" id="IPR001678">
    <property type="entry name" value="MeTrfase_RsmB-F_NOP2_dom"/>
</dbReference>
<dbReference type="CDD" id="cd02440">
    <property type="entry name" value="AdoMet_MTases"/>
    <property type="match status" value="1"/>
</dbReference>
<feature type="domain" description="SAM-dependent MTase RsmB/NOP-type" evidence="6">
    <location>
        <begin position="218"/>
        <end position="478"/>
    </location>
</feature>
<organism evidence="7 8">
    <name type="scientific">Platanthera zijinensis</name>
    <dbReference type="NCBI Taxonomy" id="2320716"/>
    <lineage>
        <taxon>Eukaryota</taxon>
        <taxon>Viridiplantae</taxon>
        <taxon>Streptophyta</taxon>
        <taxon>Embryophyta</taxon>
        <taxon>Tracheophyta</taxon>
        <taxon>Spermatophyta</taxon>
        <taxon>Magnoliopsida</taxon>
        <taxon>Liliopsida</taxon>
        <taxon>Asparagales</taxon>
        <taxon>Orchidaceae</taxon>
        <taxon>Orchidoideae</taxon>
        <taxon>Orchideae</taxon>
        <taxon>Orchidinae</taxon>
        <taxon>Platanthera</taxon>
    </lineage>
</organism>
<dbReference type="GO" id="GO:0003723">
    <property type="term" value="F:RNA binding"/>
    <property type="evidence" value="ECO:0007669"/>
    <property type="project" value="UniProtKB-UniRule"/>
</dbReference>
<accession>A0AAP0BBL3</accession>
<dbReference type="InterPro" id="IPR048889">
    <property type="entry name" value="NSUN5_RCM1_N"/>
</dbReference>
<comment type="caution">
    <text evidence="7">The sequence shown here is derived from an EMBL/GenBank/DDBJ whole genome shotgun (WGS) entry which is preliminary data.</text>
</comment>